<evidence type="ECO:0008006" key="5">
    <source>
        <dbReference type="Google" id="ProtNLM"/>
    </source>
</evidence>
<feature type="signal peptide" evidence="2">
    <location>
        <begin position="1"/>
        <end position="33"/>
    </location>
</feature>
<dbReference type="PROSITE" id="PS51257">
    <property type="entry name" value="PROKAR_LIPOPROTEIN"/>
    <property type="match status" value="1"/>
</dbReference>
<dbReference type="EMBL" id="JAALAA010000009">
    <property type="protein sequence ID" value="NGN93510.1"/>
    <property type="molecule type" value="Genomic_DNA"/>
</dbReference>
<feature type="region of interest" description="Disordered" evidence="1">
    <location>
        <begin position="176"/>
        <end position="270"/>
    </location>
</feature>
<dbReference type="RefSeq" id="WP_165111249.1">
    <property type="nucleotide sequence ID" value="NZ_JAALAA010000009.1"/>
</dbReference>
<evidence type="ECO:0000256" key="2">
    <source>
        <dbReference type="SAM" id="SignalP"/>
    </source>
</evidence>
<evidence type="ECO:0000313" key="3">
    <source>
        <dbReference type="EMBL" id="NGN93510.1"/>
    </source>
</evidence>
<feature type="compositionally biased region" description="Low complexity" evidence="1">
    <location>
        <begin position="192"/>
        <end position="209"/>
    </location>
</feature>
<dbReference type="AlphaFoldDB" id="A0A6M1R0L1"/>
<keyword evidence="2" id="KW-0732">Signal</keyword>
<keyword evidence="4" id="KW-1185">Reference proteome</keyword>
<gene>
    <name evidence="3" type="ORF">G5C66_12250</name>
</gene>
<sequence length="270" mass="27410">MTTKVMQKRLAVTGALVALALPALTACSSFDYATDRPNEITHGGSTLDGAIRINAARIVTAQEGSGVLVGTFSLDPAINPAVAGEALPSVTSIATGPEASKTVTPESFTPIELPTAGIINLADPATGGIAVTGDFKPGDSIPMTFTFSDGDERTISVPVVTQCGPYAEVVAADDEAATKPAKKGKNAEDQASEGAAATGEEASTLPAETATEDEHATEEEHATEGEHATETESAAEGETEAHGESTGTISEDPYSCEFPPAALPGAEEAH</sequence>
<evidence type="ECO:0000256" key="1">
    <source>
        <dbReference type="SAM" id="MobiDB-lite"/>
    </source>
</evidence>
<name>A0A6M1R0L1_9ACTN</name>
<protein>
    <recommendedName>
        <fullName evidence="5">Copper chaperone PCu(A)C</fullName>
    </recommendedName>
</protein>
<accession>A0A6M1R0L1</accession>
<organism evidence="3 4">
    <name type="scientific">Nocardioides turkmenicus</name>
    <dbReference type="NCBI Taxonomy" id="2711220"/>
    <lineage>
        <taxon>Bacteria</taxon>
        <taxon>Bacillati</taxon>
        <taxon>Actinomycetota</taxon>
        <taxon>Actinomycetes</taxon>
        <taxon>Propionibacteriales</taxon>
        <taxon>Nocardioidaceae</taxon>
        <taxon>Nocardioides</taxon>
    </lineage>
</organism>
<proteinExistence type="predicted"/>
<feature type="compositionally biased region" description="Basic and acidic residues" evidence="1">
    <location>
        <begin position="212"/>
        <end position="230"/>
    </location>
</feature>
<dbReference type="Proteomes" id="UP000483261">
    <property type="component" value="Unassembled WGS sequence"/>
</dbReference>
<evidence type="ECO:0000313" key="4">
    <source>
        <dbReference type="Proteomes" id="UP000483261"/>
    </source>
</evidence>
<feature type="chain" id="PRO_5038875577" description="Copper chaperone PCu(A)C" evidence="2">
    <location>
        <begin position="34"/>
        <end position="270"/>
    </location>
</feature>
<reference evidence="3 4" key="1">
    <citation type="submission" date="2020-02" db="EMBL/GenBank/DDBJ databases">
        <title>Whole-genome analyses of novel actinobacteria.</title>
        <authorList>
            <person name="Sahin N."/>
        </authorList>
    </citation>
    <scope>NUCLEOTIDE SEQUENCE [LARGE SCALE GENOMIC DNA]</scope>
    <source>
        <strain evidence="3 4">KC13</strain>
    </source>
</reference>
<comment type="caution">
    <text evidence="3">The sequence shown here is derived from an EMBL/GenBank/DDBJ whole genome shotgun (WGS) entry which is preliminary data.</text>
</comment>